<reference evidence="1 2" key="1">
    <citation type="journal article" date="2018" name="Genome Biol. Evol.">
        <title>Multiple Roots of Fruiting Body Formation in Amoebozoa.</title>
        <authorList>
            <person name="Hillmann F."/>
            <person name="Forbes G."/>
            <person name="Novohradska S."/>
            <person name="Ferling I."/>
            <person name="Riege K."/>
            <person name="Groth M."/>
            <person name="Westermann M."/>
            <person name="Marz M."/>
            <person name="Spaller T."/>
            <person name="Winckler T."/>
            <person name="Schaap P."/>
            <person name="Glockner G."/>
        </authorList>
    </citation>
    <scope>NUCLEOTIDE SEQUENCE [LARGE SCALE GENOMIC DNA]</scope>
    <source>
        <strain evidence="1 2">Jena</strain>
    </source>
</reference>
<sequence>MALSQLEMTFTTFLFDRWNQRICPSQNDDDVGWNRSDPLCTTCLRSRQSYHTLGIVFVTRVIYHWNQRVSESQNDVSRNRTTPGLPRSGICFYLRTFASEIMANYAKV</sequence>
<gene>
    <name evidence="1" type="ORF">PROFUN_03149</name>
</gene>
<comment type="caution">
    <text evidence="1">The sequence shown here is derived from an EMBL/GenBank/DDBJ whole genome shotgun (WGS) entry which is preliminary data.</text>
</comment>
<dbReference type="InParanoid" id="A0A2P6NWU2"/>
<keyword evidence="2" id="KW-1185">Reference proteome</keyword>
<protein>
    <submittedName>
        <fullName evidence="1">Uncharacterized protein</fullName>
    </submittedName>
</protein>
<evidence type="ECO:0000313" key="1">
    <source>
        <dbReference type="EMBL" id="PRP88432.1"/>
    </source>
</evidence>
<name>A0A2P6NWU2_9EUKA</name>
<evidence type="ECO:0000313" key="2">
    <source>
        <dbReference type="Proteomes" id="UP000241769"/>
    </source>
</evidence>
<organism evidence="1 2">
    <name type="scientific">Planoprotostelium fungivorum</name>
    <dbReference type="NCBI Taxonomy" id="1890364"/>
    <lineage>
        <taxon>Eukaryota</taxon>
        <taxon>Amoebozoa</taxon>
        <taxon>Evosea</taxon>
        <taxon>Variosea</taxon>
        <taxon>Cavosteliida</taxon>
        <taxon>Cavosteliaceae</taxon>
        <taxon>Planoprotostelium</taxon>
    </lineage>
</organism>
<proteinExistence type="predicted"/>
<dbReference type="Proteomes" id="UP000241769">
    <property type="component" value="Unassembled WGS sequence"/>
</dbReference>
<dbReference type="EMBL" id="MDYQ01000010">
    <property type="protein sequence ID" value="PRP88432.1"/>
    <property type="molecule type" value="Genomic_DNA"/>
</dbReference>
<dbReference type="AlphaFoldDB" id="A0A2P6NWU2"/>
<accession>A0A2P6NWU2</accession>